<reference evidence="1 2" key="1">
    <citation type="journal article" date="2019" name="Int. J. Syst. Evol. Microbiol.">
        <title>The Global Catalogue of Microorganisms (GCM) 10K type strain sequencing project: providing services to taxonomists for standard genome sequencing and annotation.</title>
        <authorList>
            <consortium name="The Broad Institute Genomics Platform"/>
            <consortium name="The Broad Institute Genome Sequencing Center for Infectious Disease"/>
            <person name="Wu L."/>
            <person name="Ma J."/>
        </authorList>
    </citation>
    <scope>NUCLEOTIDE SEQUENCE [LARGE SCALE GENOMIC DNA]</scope>
    <source>
        <strain evidence="1 2">JCM 11117</strain>
    </source>
</reference>
<organism evidence="1 2">
    <name type="scientific">Pseudonocardia zijingensis</name>
    <dbReference type="NCBI Taxonomy" id="153376"/>
    <lineage>
        <taxon>Bacteria</taxon>
        <taxon>Bacillati</taxon>
        <taxon>Actinomycetota</taxon>
        <taxon>Actinomycetes</taxon>
        <taxon>Pseudonocardiales</taxon>
        <taxon>Pseudonocardiaceae</taxon>
        <taxon>Pseudonocardia</taxon>
    </lineage>
</organism>
<proteinExistence type="predicted"/>
<accession>A0ABN1PSU3</accession>
<protein>
    <submittedName>
        <fullName evidence="1">Uncharacterized protein</fullName>
    </submittedName>
</protein>
<comment type="caution">
    <text evidence="1">The sequence shown here is derived from an EMBL/GenBank/DDBJ whole genome shotgun (WGS) entry which is preliminary data.</text>
</comment>
<keyword evidence="2" id="KW-1185">Reference proteome</keyword>
<name>A0ABN1PSU3_9PSEU</name>
<evidence type="ECO:0000313" key="2">
    <source>
        <dbReference type="Proteomes" id="UP001499967"/>
    </source>
</evidence>
<dbReference type="EMBL" id="BAAAHP010000057">
    <property type="protein sequence ID" value="GAA0932301.1"/>
    <property type="molecule type" value="Genomic_DNA"/>
</dbReference>
<gene>
    <name evidence="1" type="ORF">GCM10009559_21130</name>
</gene>
<dbReference type="Proteomes" id="UP001499967">
    <property type="component" value="Unassembled WGS sequence"/>
</dbReference>
<sequence>MELVVLDRDDGTRRRSFDCPRLHQGDSSSDGLVFPAPGALVLVDKKSLAGITG</sequence>
<dbReference type="RefSeq" id="WP_343941124.1">
    <property type="nucleotide sequence ID" value="NZ_BAAAHP010000057.1"/>
</dbReference>
<evidence type="ECO:0000313" key="1">
    <source>
        <dbReference type="EMBL" id="GAA0932301.1"/>
    </source>
</evidence>